<sequence length="382" mass="39500">MKVLIAMDSFKGSLSSVESSKAIAMGIKEVYPHADIEVLPLADGGEGTVESLVTATGGTLVTVPVTGPLQQKVDATYGVLGNQQTAVIEIAAACGLPLVSDEQRNPMFTTTYGVGELIIDALEKGCQDFVIGLGGSSTNDGGVGMLQALGFRFLDSENKEVGLGGQTLNDIYRIDDEGIHPSIKKAAFKVACDVTNPLFGAKGAAHIFGPQKGATPEIVAELDRGLRNLADVMAKDLKVDICLVEGAGAAGGLGAAFLGFLQADLNSGIDLILESIGMPEKIQAADIVLTGEGKLDAQTSMGKTALGVAQLAKSFGVPVIALAGSVTEEAGDLNDRGITSYFSILTKPMSLAEAINPEAASMNLQVTTAQLFRLIKEMKKAG</sequence>
<dbReference type="InterPro" id="IPR004381">
    <property type="entry name" value="Glycerate_kinase"/>
</dbReference>
<evidence type="ECO:0000313" key="5">
    <source>
        <dbReference type="EMBL" id="QKX50095.1"/>
    </source>
</evidence>
<keyword evidence="6" id="KW-1185">Reference proteome</keyword>
<dbReference type="Proteomes" id="UP000509222">
    <property type="component" value="Chromosome"/>
</dbReference>
<dbReference type="Gene3D" id="3.40.50.10350">
    <property type="entry name" value="Glycerate kinase, domain 1"/>
    <property type="match status" value="1"/>
</dbReference>
<keyword evidence="3 4" id="KW-0418">Kinase</keyword>
<dbReference type="SUPFAM" id="SSF110738">
    <property type="entry name" value="Glycerate kinase I"/>
    <property type="match status" value="1"/>
</dbReference>
<dbReference type="AlphaFoldDB" id="A0A7H8Q9I8"/>
<evidence type="ECO:0000256" key="1">
    <source>
        <dbReference type="ARBA" id="ARBA00006284"/>
    </source>
</evidence>
<gene>
    <name evidence="5" type="ORF">HF394_05555</name>
</gene>
<evidence type="ECO:0000313" key="6">
    <source>
        <dbReference type="Proteomes" id="UP000509222"/>
    </source>
</evidence>
<reference evidence="6" key="2">
    <citation type="submission" date="2020-06" db="EMBL/GenBank/DDBJ databases">
        <title>Isolation of Planomicrobium glaciei.</title>
        <authorList>
            <person name="Malisova L."/>
            <person name="Safrankova R."/>
            <person name="Jakubu V."/>
            <person name="Spanelova P."/>
        </authorList>
    </citation>
    <scope>NUCLEOTIDE SEQUENCE [LARGE SCALE GENOMIC DNA]</scope>
    <source>
        <strain evidence="6">NRL-ATB46093</strain>
    </source>
</reference>
<dbReference type="PANTHER" id="PTHR21599">
    <property type="entry name" value="GLYCERATE KINASE"/>
    <property type="match status" value="1"/>
</dbReference>
<proteinExistence type="inferred from homology"/>
<dbReference type="InterPro" id="IPR018193">
    <property type="entry name" value="Glyc_kinase_flavodox-like_fold"/>
</dbReference>
<dbReference type="InterPro" id="IPR036129">
    <property type="entry name" value="Glycerate_kinase_sf"/>
</dbReference>
<dbReference type="GO" id="GO:0031388">
    <property type="term" value="P:organic acid phosphorylation"/>
    <property type="evidence" value="ECO:0007669"/>
    <property type="project" value="UniProtKB-UniRule"/>
</dbReference>
<evidence type="ECO:0000256" key="3">
    <source>
        <dbReference type="ARBA" id="ARBA00022777"/>
    </source>
</evidence>
<reference evidence="5 6" key="1">
    <citation type="submission" date="2020-04" db="EMBL/GenBank/DDBJ databases">
        <authorList>
            <person name="Pajer P."/>
            <person name="Broz P."/>
        </authorList>
    </citation>
    <scope>NUCLEOTIDE SEQUENCE [LARGE SCALE GENOMIC DNA]</scope>
    <source>
        <strain evidence="6">NRL-ATB46093</strain>
    </source>
</reference>
<dbReference type="EMBL" id="CP051177">
    <property type="protein sequence ID" value="QKX50095.1"/>
    <property type="molecule type" value="Genomic_DNA"/>
</dbReference>
<organism evidence="5 6">
    <name type="scientific">Planococcus glaciei</name>
    <dbReference type="NCBI Taxonomy" id="459472"/>
    <lineage>
        <taxon>Bacteria</taxon>
        <taxon>Bacillati</taxon>
        <taxon>Bacillota</taxon>
        <taxon>Bacilli</taxon>
        <taxon>Bacillales</taxon>
        <taxon>Caryophanaceae</taxon>
        <taxon>Planococcus</taxon>
    </lineage>
</organism>
<accession>A0A7H8Q9I8</accession>
<dbReference type="InterPro" id="IPR018197">
    <property type="entry name" value="Glycerate_kinase_RE-like"/>
</dbReference>
<protein>
    <submittedName>
        <fullName evidence="5">Glycerate kinase</fullName>
    </submittedName>
</protein>
<evidence type="ECO:0000256" key="4">
    <source>
        <dbReference type="PIRNR" id="PIRNR006078"/>
    </source>
</evidence>
<dbReference type="GO" id="GO:0008887">
    <property type="term" value="F:glycerate kinase activity"/>
    <property type="evidence" value="ECO:0007669"/>
    <property type="project" value="UniProtKB-UniRule"/>
</dbReference>
<dbReference type="PIRSF" id="PIRSF006078">
    <property type="entry name" value="GlxK"/>
    <property type="match status" value="1"/>
</dbReference>
<dbReference type="Gene3D" id="3.90.1510.10">
    <property type="entry name" value="Glycerate kinase, domain 2"/>
    <property type="match status" value="1"/>
</dbReference>
<comment type="similarity">
    <text evidence="1 4">Belongs to the glycerate kinase type-1 family.</text>
</comment>
<dbReference type="NCBIfam" id="TIGR00045">
    <property type="entry name" value="glycerate kinase"/>
    <property type="match status" value="1"/>
</dbReference>
<dbReference type="PANTHER" id="PTHR21599:SF0">
    <property type="entry name" value="GLYCERATE KINASE"/>
    <property type="match status" value="1"/>
</dbReference>
<dbReference type="RefSeq" id="WP_036811500.1">
    <property type="nucleotide sequence ID" value="NZ_CP051177.1"/>
</dbReference>
<evidence type="ECO:0000256" key="2">
    <source>
        <dbReference type="ARBA" id="ARBA00022679"/>
    </source>
</evidence>
<keyword evidence="2 4" id="KW-0808">Transferase</keyword>
<name>A0A7H8Q9I8_9BACL</name>
<dbReference type="Pfam" id="PF02595">
    <property type="entry name" value="Gly_kinase"/>
    <property type="match status" value="1"/>
</dbReference>